<evidence type="ECO:0000313" key="2">
    <source>
        <dbReference type="Proteomes" id="UP000231279"/>
    </source>
</evidence>
<reference evidence="2" key="1">
    <citation type="journal article" date="2018" name="Gigascience">
        <title>Genome assembly of the Pink Ipe (Handroanthus impetiginosus, Bignoniaceae), a highly valued, ecologically keystone Neotropical timber forest tree.</title>
        <authorList>
            <person name="Silva-Junior O.B."/>
            <person name="Grattapaglia D."/>
            <person name="Novaes E."/>
            <person name="Collevatti R.G."/>
        </authorList>
    </citation>
    <scope>NUCLEOTIDE SEQUENCE [LARGE SCALE GENOMIC DNA]</scope>
    <source>
        <strain evidence="2">cv. UFG-1</strain>
    </source>
</reference>
<keyword evidence="2" id="KW-1185">Reference proteome</keyword>
<dbReference type="Proteomes" id="UP000231279">
    <property type="component" value="Unassembled WGS sequence"/>
</dbReference>
<accession>A0A2G9GJ83</accession>
<protein>
    <submittedName>
        <fullName evidence="1">Uncharacterized protein</fullName>
    </submittedName>
</protein>
<dbReference type="EMBL" id="NKXS01004794">
    <property type="protein sequence ID" value="PIN05364.1"/>
    <property type="molecule type" value="Genomic_DNA"/>
</dbReference>
<evidence type="ECO:0000313" key="1">
    <source>
        <dbReference type="EMBL" id="PIN05364.1"/>
    </source>
</evidence>
<gene>
    <name evidence="1" type="ORF">CDL12_22101</name>
</gene>
<name>A0A2G9GJ83_9LAMI</name>
<dbReference type="AlphaFoldDB" id="A0A2G9GJ83"/>
<comment type="caution">
    <text evidence="1">The sequence shown here is derived from an EMBL/GenBank/DDBJ whole genome shotgun (WGS) entry which is preliminary data.</text>
</comment>
<organism evidence="1 2">
    <name type="scientific">Handroanthus impetiginosus</name>
    <dbReference type="NCBI Taxonomy" id="429701"/>
    <lineage>
        <taxon>Eukaryota</taxon>
        <taxon>Viridiplantae</taxon>
        <taxon>Streptophyta</taxon>
        <taxon>Embryophyta</taxon>
        <taxon>Tracheophyta</taxon>
        <taxon>Spermatophyta</taxon>
        <taxon>Magnoliopsida</taxon>
        <taxon>eudicotyledons</taxon>
        <taxon>Gunneridae</taxon>
        <taxon>Pentapetalae</taxon>
        <taxon>asterids</taxon>
        <taxon>lamiids</taxon>
        <taxon>Lamiales</taxon>
        <taxon>Bignoniaceae</taxon>
        <taxon>Crescentiina</taxon>
        <taxon>Tabebuia alliance</taxon>
        <taxon>Handroanthus</taxon>
    </lineage>
</organism>
<proteinExistence type="predicted"/>
<sequence length="73" mass="8409">MLLNFNGLKYLMFLTKCNQNHPHLVAIFCLNRKSTGYKTANKLNHELAQTMFELGFQILSSNLVCIDFKLNSN</sequence>